<keyword evidence="2" id="KW-0547">Nucleotide-binding</keyword>
<feature type="domain" description="Fido" evidence="3">
    <location>
        <begin position="112"/>
        <end position="263"/>
    </location>
</feature>
<evidence type="ECO:0000256" key="2">
    <source>
        <dbReference type="PIRSR" id="PIRSR640198-2"/>
    </source>
</evidence>
<dbReference type="SUPFAM" id="SSF140931">
    <property type="entry name" value="Fic-like"/>
    <property type="match status" value="1"/>
</dbReference>
<gene>
    <name evidence="4" type="ORF">CFK38_01575</name>
</gene>
<dbReference type="InterPro" id="IPR036390">
    <property type="entry name" value="WH_DNA-bd_sf"/>
</dbReference>
<evidence type="ECO:0000313" key="4">
    <source>
        <dbReference type="EMBL" id="ATG50357.1"/>
    </source>
</evidence>
<evidence type="ECO:0000259" key="3">
    <source>
        <dbReference type="PROSITE" id="PS51459"/>
    </source>
</evidence>
<evidence type="ECO:0000256" key="1">
    <source>
        <dbReference type="PIRSR" id="PIRSR640198-1"/>
    </source>
</evidence>
<dbReference type="PANTHER" id="PTHR13504">
    <property type="entry name" value="FIDO DOMAIN-CONTAINING PROTEIN DDB_G0283145"/>
    <property type="match status" value="1"/>
</dbReference>
<dbReference type="KEGG" id="brz:CFK38_01575"/>
<dbReference type="EMBL" id="CP023563">
    <property type="protein sequence ID" value="ATG50357.1"/>
    <property type="molecule type" value="Genomic_DNA"/>
</dbReference>
<dbReference type="Proteomes" id="UP000218165">
    <property type="component" value="Chromosome"/>
</dbReference>
<feature type="active site" evidence="1">
    <location>
        <position position="194"/>
    </location>
</feature>
<dbReference type="Gene3D" id="1.10.3290.10">
    <property type="entry name" value="Fido-like domain"/>
    <property type="match status" value="1"/>
</dbReference>
<proteinExistence type="predicted"/>
<name>A0A291GJH9_9MICO</name>
<feature type="binding site" evidence="2">
    <location>
        <begin position="239"/>
        <end position="240"/>
    </location>
    <ligand>
        <name>ATP</name>
        <dbReference type="ChEBI" id="CHEBI:30616"/>
    </ligand>
</feature>
<accession>A0A291GJH9</accession>
<protein>
    <recommendedName>
        <fullName evidence="3">Fido domain-containing protein</fullName>
    </recommendedName>
</protein>
<evidence type="ECO:0000313" key="5">
    <source>
        <dbReference type="Proteomes" id="UP000218165"/>
    </source>
</evidence>
<dbReference type="AlphaFoldDB" id="A0A291GJH9"/>
<dbReference type="InterPro" id="IPR040198">
    <property type="entry name" value="Fido_containing"/>
</dbReference>
<keyword evidence="5" id="KW-1185">Reference proteome</keyword>
<dbReference type="GO" id="GO:0005524">
    <property type="term" value="F:ATP binding"/>
    <property type="evidence" value="ECO:0007669"/>
    <property type="project" value="UniProtKB-KW"/>
</dbReference>
<dbReference type="PROSITE" id="PS51459">
    <property type="entry name" value="FIDO"/>
    <property type="match status" value="1"/>
</dbReference>
<dbReference type="RefSeq" id="WP_096801497.1">
    <property type="nucleotide sequence ID" value="NZ_CP023563.1"/>
</dbReference>
<dbReference type="InterPro" id="IPR036597">
    <property type="entry name" value="Fido-like_dom_sf"/>
</dbReference>
<dbReference type="Pfam" id="PF02661">
    <property type="entry name" value="Fic"/>
    <property type="match status" value="1"/>
</dbReference>
<dbReference type="OrthoDB" id="9813719at2"/>
<dbReference type="InterPro" id="IPR036388">
    <property type="entry name" value="WH-like_DNA-bd_sf"/>
</dbReference>
<dbReference type="Gene3D" id="1.10.10.10">
    <property type="entry name" value="Winged helix-like DNA-binding domain superfamily/Winged helix DNA-binding domain"/>
    <property type="match status" value="1"/>
</dbReference>
<keyword evidence="2" id="KW-0067">ATP-binding</keyword>
<dbReference type="SUPFAM" id="SSF46785">
    <property type="entry name" value="Winged helix' DNA-binding domain"/>
    <property type="match status" value="1"/>
</dbReference>
<dbReference type="InterPro" id="IPR003812">
    <property type="entry name" value="Fido"/>
</dbReference>
<organism evidence="4 5">
    <name type="scientific">Brachybacterium vulturis</name>
    <dbReference type="NCBI Taxonomy" id="2017484"/>
    <lineage>
        <taxon>Bacteria</taxon>
        <taxon>Bacillati</taxon>
        <taxon>Actinomycetota</taxon>
        <taxon>Actinomycetes</taxon>
        <taxon>Micrococcales</taxon>
        <taxon>Dermabacteraceae</taxon>
        <taxon>Brachybacterium</taxon>
    </lineage>
</organism>
<sequence length="395" mass="43328">MNGTAGLRVPSFPFDSPLASKAVALERLRGDLPRATEHLPVLSELADLYRLMSSIASARIEGNHTTVVDAIEGARLRQVQPRLPLDDSVQEILRLEDAAEFLDHEIHPHSPLTHGLIRELHHLATHDLVREGDATPGEYRTRGVEISGSQHIPPLASTVHALMSDLLDFANTPAEPHMQLVRMAIAHHRFVWIHPFANGNGRVARLFSYAMIRTGGFAPDVEYQTVNPTTVFGADRQQYYDWLSAADSLEDDALIGWADFVLDGLLRDFEALHRLASGDSLSRLITSSIRRAQRAAQLSEPEAAALAAVSAGTPFRSRDLTAALGTDASARSRAIGALLEHNLITRLHPGGRIYRIRLSPNALTPFVFNELDSMGLLPTIIRDDAALQRPPIDPA</sequence>
<dbReference type="PANTHER" id="PTHR13504:SF38">
    <property type="entry name" value="FIDO DOMAIN-CONTAINING PROTEIN"/>
    <property type="match status" value="1"/>
</dbReference>
<reference evidence="5" key="1">
    <citation type="submission" date="2017-09" db="EMBL/GenBank/DDBJ databases">
        <title>Brachybacterium sp. VM2412.</title>
        <authorList>
            <person name="Tak E.J."/>
            <person name="Bae J.-W."/>
        </authorList>
    </citation>
    <scope>NUCLEOTIDE SEQUENCE [LARGE SCALE GENOMIC DNA]</scope>
    <source>
        <strain evidence="5">VM2412</strain>
    </source>
</reference>